<protein>
    <submittedName>
        <fullName evidence="3">Flagellar assembly protein FliH</fullName>
    </submittedName>
</protein>
<dbReference type="InterPro" id="IPR051472">
    <property type="entry name" value="T3SS_Stator/FliH"/>
</dbReference>
<dbReference type="RefSeq" id="WP_021283739.1">
    <property type="nucleotide sequence ID" value="NZ_JAGGLL010000010.1"/>
</dbReference>
<organism evidence="3 4">
    <name type="scientific">Clostridium punense</name>
    <dbReference type="NCBI Taxonomy" id="1054297"/>
    <lineage>
        <taxon>Bacteria</taxon>
        <taxon>Bacillati</taxon>
        <taxon>Bacillota</taxon>
        <taxon>Clostridia</taxon>
        <taxon>Eubacteriales</taxon>
        <taxon>Clostridiaceae</taxon>
        <taxon>Clostridium</taxon>
    </lineage>
</organism>
<evidence type="ECO:0000256" key="2">
    <source>
        <dbReference type="ARBA" id="ARBA00022927"/>
    </source>
</evidence>
<evidence type="ECO:0000313" key="4">
    <source>
        <dbReference type="Proteomes" id="UP001519308"/>
    </source>
</evidence>
<dbReference type="PANTHER" id="PTHR34982:SF1">
    <property type="entry name" value="FLAGELLAR ASSEMBLY PROTEIN FLIH"/>
    <property type="match status" value="1"/>
</dbReference>
<keyword evidence="4" id="KW-1185">Reference proteome</keyword>
<keyword evidence="3" id="KW-0282">Flagellum</keyword>
<sequence length="248" mass="28694">MQSSYKVIKKNYAISEGNTEIKTDFVIPKEILSNEDSDNTELNSFEKIGAGIIENAQRESKKIIYNAYESAKIIENDAKEMGFKVGYDEGQDIGYQEGYDKGFNEGKIKGNEIVENANFMLFQAKEEYNKFLKEKDLQFRNLVITTVETILKREVNYPEALNELIFETLEEEKRERTFIIKCNSNHYPAIEGEILNFKNKLAFRGEIFVIEDPMLDDGTVIIEKDRGNTTLSIEYSIEKLKEILMEQN</sequence>
<keyword evidence="3" id="KW-0969">Cilium</keyword>
<gene>
    <name evidence="3" type="ORF">J2Z44_001600</name>
</gene>
<evidence type="ECO:0000313" key="3">
    <source>
        <dbReference type="EMBL" id="MBP2021804.1"/>
    </source>
</evidence>
<keyword evidence="1" id="KW-0813">Transport</keyword>
<dbReference type="EMBL" id="JAGGLL010000010">
    <property type="protein sequence ID" value="MBP2021804.1"/>
    <property type="molecule type" value="Genomic_DNA"/>
</dbReference>
<accession>A0ABS4K1Z5</accession>
<dbReference type="PANTHER" id="PTHR34982">
    <property type="entry name" value="YOP PROTEINS TRANSLOCATION PROTEIN L"/>
    <property type="match status" value="1"/>
</dbReference>
<keyword evidence="3" id="KW-0966">Cell projection</keyword>
<name>A0ABS4K1Z5_9CLOT</name>
<reference evidence="3 4" key="1">
    <citation type="submission" date="2021-03" db="EMBL/GenBank/DDBJ databases">
        <title>Genomic Encyclopedia of Type Strains, Phase IV (KMG-IV): sequencing the most valuable type-strain genomes for metagenomic binning, comparative biology and taxonomic classification.</title>
        <authorList>
            <person name="Goeker M."/>
        </authorList>
    </citation>
    <scope>NUCLEOTIDE SEQUENCE [LARGE SCALE GENOMIC DNA]</scope>
    <source>
        <strain evidence="3 4">DSM 28650</strain>
    </source>
</reference>
<dbReference type="Proteomes" id="UP001519308">
    <property type="component" value="Unassembled WGS sequence"/>
</dbReference>
<keyword evidence="2" id="KW-0653">Protein transport</keyword>
<comment type="caution">
    <text evidence="3">The sequence shown here is derived from an EMBL/GenBank/DDBJ whole genome shotgun (WGS) entry which is preliminary data.</text>
</comment>
<proteinExistence type="predicted"/>
<evidence type="ECO:0000256" key="1">
    <source>
        <dbReference type="ARBA" id="ARBA00022448"/>
    </source>
</evidence>